<dbReference type="GO" id="GO:0005886">
    <property type="term" value="C:plasma membrane"/>
    <property type="evidence" value="ECO:0007669"/>
    <property type="project" value="UniProtKB-SubCell"/>
</dbReference>
<evidence type="ECO:0000256" key="2">
    <source>
        <dbReference type="ARBA" id="ARBA00022448"/>
    </source>
</evidence>
<dbReference type="NCBIfam" id="TIGR01145">
    <property type="entry name" value="ATP_synt_delta"/>
    <property type="match status" value="1"/>
</dbReference>
<dbReference type="PANTHER" id="PTHR11910">
    <property type="entry name" value="ATP SYNTHASE DELTA CHAIN"/>
    <property type="match status" value="1"/>
</dbReference>
<keyword evidence="3 7" id="KW-0375">Hydrogen ion transport</keyword>
<protein>
    <recommendedName>
        <fullName evidence="7">ATP synthase subunit delta</fullName>
    </recommendedName>
    <alternativeName>
        <fullName evidence="7">ATP synthase F(1) sector subunit delta</fullName>
    </alternativeName>
    <alternativeName>
        <fullName evidence="7">F-type ATPase subunit delta</fullName>
        <shortName evidence="7">F-ATPase subunit delta</shortName>
    </alternativeName>
</protein>
<dbReference type="HAMAP" id="MF_01416">
    <property type="entry name" value="ATP_synth_delta_bact"/>
    <property type="match status" value="1"/>
</dbReference>
<dbReference type="InterPro" id="IPR026015">
    <property type="entry name" value="ATP_synth_OSCP/delta_N_sf"/>
</dbReference>
<keyword evidence="7" id="KW-1003">Cell membrane</keyword>
<dbReference type="AlphaFoldDB" id="A0A2Z4Y1C1"/>
<dbReference type="Pfam" id="PF00213">
    <property type="entry name" value="OSCP"/>
    <property type="match status" value="1"/>
</dbReference>
<evidence type="ECO:0000256" key="1">
    <source>
        <dbReference type="ARBA" id="ARBA00004370"/>
    </source>
</evidence>
<comment type="function">
    <text evidence="7">F(1)F(0) ATP synthase produces ATP from ADP in the presence of a proton or sodium gradient. F-type ATPases consist of two structural domains, F(1) containing the extramembraneous catalytic core and F(0) containing the membrane proton channel, linked together by a central stalk and a peripheral stalk. During catalysis, ATP synthesis in the catalytic domain of F(1) is coupled via a rotary mechanism of the central stalk subunits to proton translocation.</text>
</comment>
<evidence type="ECO:0000313" key="8">
    <source>
        <dbReference type="EMBL" id="AXA34910.1"/>
    </source>
</evidence>
<keyword evidence="7" id="KW-0139">CF(1)</keyword>
<comment type="function">
    <text evidence="7">This protein is part of the stalk that links CF(0) to CF(1). It either transmits conformational changes from CF(0) to CF(1) or is implicated in proton conduction.</text>
</comment>
<keyword evidence="6 7" id="KW-0066">ATP synthesis</keyword>
<proteinExistence type="inferred from homology"/>
<dbReference type="Gene3D" id="1.10.520.20">
    <property type="entry name" value="N-terminal domain of the delta subunit of the F1F0-ATP synthase"/>
    <property type="match status" value="1"/>
</dbReference>
<evidence type="ECO:0000256" key="4">
    <source>
        <dbReference type="ARBA" id="ARBA00023065"/>
    </source>
</evidence>
<comment type="similarity">
    <text evidence="7">Belongs to the ATPase delta chain family.</text>
</comment>
<dbReference type="SUPFAM" id="SSF47928">
    <property type="entry name" value="N-terminal domain of the delta subunit of the F1F0-ATP synthase"/>
    <property type="match status" value="1"/>
</dbReference>
<comment type="subcellular location">
    <subcellularLocation>
        <location evidence="7">Cell membrane</location>
        <topology evidence="7">Peripheral membrane protein</topology>
    </subcellularLocation>
    <subcellularLocation>
        <location evidence="1">Membrane</location>
    </subcellularLocation>
</comment>
<dbReference type="PRINTS" id="PR00125">
    <property type="entry name" value="ATPASEDELTA"/>
</dbReference>
<accession>A0A2Z4Y1C1</accession>
<evidence type="ECO:0000256" key="5">
    <source>
        <dbReference type="ARBA" id="ARBA00023136"/>
    </source>
</evidence>
<evidence type="ECO:0000256" key="6">
    <source>
        <dbReference type="ARBA" id="ARBA00023310"/>
    </source>
</evidence>
<sequence>MKYVDPVITERYARALFQAAKRLGAVAQIRNDVAILEGLTGLRGKLQVFLDSPAITTEAKQALIDKALKPHVCPLLYRLLVLLLQKGRMEYLQAILHRFKVLADRDEGILDAVVVTARQLGEFEQVRLQTALEAFAKARLRIQYRVDPRVIGGVRFQCGDVLLDDTIRGRLDEIRQRLEAAALR</sequence>
<name>A0A2Z4Y1C1_SUMC1</name>
<dbReference type="GO" id="GO:0045259">
    <property type="term" value="C:proton-transporting ATP synthase complex"/>
    <property type="evidence" value="ECO:0007669"/>
    <property type="project" value="UniProtKB-KW"/>
</dbReference>
<keyword evidence="5 7" id="KW-0472">Membrane</keyword>
<keyword evidence="4 7" id="KW-0406">Ion transport</keyword>
<dbReference type="EMBL" id="CP030759">
    <property type="protein sequence ID" value="AXA34910.1"/>
    <property type="molecule type" value="Genomic_DNA"/>
</dbReference>
<organism evidence="8 9">
    <name type="scientific">Sumerlaea chitinivorans</name>
    <dbReference type="NCBI Taxonomy" id="2250252"/>
    <lineage>
        <taxon>Bacteria</taxon>
        <taxon>Candidatus Sumerlaeota</taxon>
        <taxon>Candidatus Sumerlaeia</taxon>
        <taxon>Candidatus Sumerlaeales</taxon>
        <taxon>Candidatus Sumerlaeaceae</taxon>
        <taxon>Candidatus Sumerlaea</taxon>
    </lineage>
</organism>
<dbReference type="Proteomes" id="UP000262583">
    <property type="component" value="Chromosome"/>
</dbReference>
<dbReference type="KEGG" id="schv:BRCON_0133"/>
<evidence type="ECO:0000256" key="7">
    <source>
        <dbReference type="HAMAP-Rule" id="MF_01416"/>
    </source>
</evidence>
<dbReference type="GO" id="GO:0046933">
    <property type="term" value="F:proton-transporting ATP synthase activity, rotational mechanism"/>
    <property type="evidence" value="ECO:0007669"/>
    <property type="project" value="UniProtKB-UniRule"/>
</dbReference>
<evidence type="ECO:0000256" key="3">
    <source>
        <dbReference type="ARBA" id="ARBA00022781"/>
    </source>
</evidence>
<dbReference type="InterPro" id="IPR000711">
    <property type="entry name" value="ATPase_OSCP/dsu"/>
</dbReference>
<reference evidence="8 9" key="1">
    <citation type="submission" date="2018-05" db="EMBL/GenBank/DDBJ databases">
        <title>A metagenomic window into the 2 km-deep terrestrial subsurface aquifer revealed taxonomically and functionally diverse microbial community comprising novel uncultured bacterial lineages.</title>
        <authorList>
            <person name="Kadnikov V.V."/>
            <person name="Mardanov A.V."/>
            <person name="Beletsky A.V."/>
            <person name="Banks D."/>
            <person name="Pimenov N.V."/>
            <person name="Frank Y.A."/>
            <person name="Karnachuk O.V."/>
            <person name="Ravin N.V."/>
        </authorList>
    </citation>
    <scope>NUCLEOTIDE SEQUENCE [LARGE SCALE GENOMIC DNA]</scope>
    <source>
        <strain evidence="8">BY</strain>
    </source>
</reference>
<gene>
    <name evidence="7" type="primary">atpH</name>
    <name evidence="8" type="ORF">BRCON_0133</name>
</gene>
<keyword evidence="2 7" id="KW-0813">Transport</keyword>
<evidence type="ECO:0000313" key="9">
    <source>
        <dbReference type="Proteomes" id="UP000262583"/>
    </source>
</evidence>